<organism evidence="2">
    <name type="scientific">bioreactor metagenome</name>
    <dbReference type="NCBI Taxonomy" id="1076179"/>
    <lineage>
        <taxon>unclassified sequences</taxon>
        <taxon>metagenomes</taxon>
        <taxon>ecological metagenomes</taxon>
    </lineage>
</organism>
<evidence type="ECO:0000313" key="2">
    <source>
        <dbReference type="EMBL" id="MPM58183.1"/>
    </source>
</evidence>
<evidence type="ECO:0008006" key="3">
    <source>
        <dbReference type="Google" id="ProtNLM"/>
    </source>
</evidence>
<accession>A0A645B4V0</accession>
<proteinExistence type="predicted"/>
<comment type="caution">
    <text evidence="2">The sequence shown here is derived from an EMBL/GenBank/DDBJ whole genome shotgun (WGS) entry which is preliminary data.</text>
</comment>
<evidence type="ECO:0000256" key="1">
    <source>
        <dbReference type="SAM" id="Phobius"/>
    </source>
</evidence>
<keyword evidence="1" id="KW-0472">Membrane</keyword>
<feature type="transmembrane region" description="Helical" evidence="1">
    <location>
        <begin position="95"/>
        <end position="114"/>
    </location>
</feature>
<dbReference type="AlphaFoldDB" id="A0A645B4V0"/>
<name>A0A645B4V0_9ZZZZ</name>
<keyword evidence="1" id="KW-1133">Transmembrane helix</keyword>
<sequence>MTTVLGGLLNTSSAVGFGTNLSGITLTGGAIDLSGLTNLAFSMPRDGTITSLAAYLSISAAAALVGTTVTVTAQLYESTTPDDTFTAVASASATLAPPLTGVVAIGTILTGLTTGLSIPVTAGTRLLLVFSAAVTAGTDVAAVIAGYASAGLGIS</sequence>
<feature type="transmembrane region" description="Helical" evidence="1">
    <location>
        <begin position="53"/>
        <end position="75"/>
    </location>
</feature>
<dbReference type="EMBL" id="VSSQ01016637">
    <property type="protein sequence ID" value="MPM58183.1"/>
    <property type="molecule type" value="Genomic_DNA"/>
</dbReference>
<dbReference type="InterPro" id="IPR021210">
    <property type="entry name" value="Exosporium_BclB"/>
</dbReference>
<gene>
    <name evidence="2" type="ORF">SDC9_105012</name>
</gene>
<reference evidence="2" key="1">
    <citation type="submission" date="2019-08" db="EMBL/GenBank/DDBJ databases">
        <authorList>
            <person name="Kucharzyk K."/>
            <person name="Murdoch R.W."/>
            <person name="Higgins S."/>
            <person name="Loffler F."/>
        </authorList>
    </citation>
    <scope>NUCLEOTIDE SEQUENCE</scope>
</reference>
<keyword evidence="1" id="KW-0812">Transmembrane</keyword>
<feature type="transmembrane region" description="Helical" evidence="1">
    <location>
        <begin position="126"/>
        <end position="148"/>
    </location>
</feature>
<dbReference type="NCBIfam" id="TIGR03721">
    <property type="entry name" value="exospore_TM"/>
    <property type="match status" value="1"/>
</dbReference>
<protein>
    <recommendedName>
        <fullName evidence="3">BclB domain-containing protein</fullName>
    </recommendedName>
</protein>
<feature type="transmembrane region" description="Helical" evidence="1">
    <location>
        <begin position="24"/>
        <end position="41"/>
    </location>
</feature>